<feature type="compositionally biased region" description="Polar residues" evidence="1">
    <location>
        <begin position="510"/>
        <end position="538"/>
    </location>
</feature>
<protein>
    <submittedName>
        <fullName evidence="2">Uncharacterized protein</fullName>
    </submittedName>
</protein>
<gene>
    <name evidence="2" type="ORF">RDB_LOCUS82356</name>
</gene>
<feature type="compositionally biased region" description="Basic and acidic residues" evidence="1">
    <location>
        <begin position="678"/>
        <end position="697"/>
    </location>
</feature>
<evidence type="ECO:0000256" key="1">
    <source>
        <dbReference type="SAM" id="MobiDB-lite"/>
    </source>
</evidence>
<reference evidence="2" key="1">
    <citation type="submission" date="2021-01" db="EMBL/GenBank/DDBJ databases">
        <authorList>
            <person name="Kaushik A."/>
        </authorList>
    </citation>
    <scope>NUCLEOTIDE SEQUENCE</scope>
    <source>
        <strain evidence="2">AG6-10EEA</strain>
    </source>
</reference>
<organism evidence="2 3">
    <name type="scientific">Rhizoctonia solani</name>
    <dbReference type="NCBI Taxonomy" id="456999"/>
    <lineage>
        <taxon>Eukaryota</taxon>
        <taxon>Fungi</taxon>
        <taxon>Dikarya</taxon>
        <taxon>Basidiomycota</taxon>
        <taxon>Agaricomycotina</taxon>
        <taxon>Agaricomycetes</taxon>
        <taxon>Cantharellales</taxon>
        <taxon>Ceratobasidiaceae</taxon>
        <taxon>Rhizoctonia</taxon>
    </lineage>
</organism>
<feature type="compositionally biased region" description="Basic residues" evidence="1">
    <location>
        <begin position="543"/>
        <end position="554"/>
    </location>
</feature>
<sequence>MDEEESSEGDSQRIVLFQKQAKRRVLNKHRQQESVGSLPGYTSQAEGNGPPKYPRPADKCVLTAEEADEERDEVGDVVRRVRLRRKRSGSDSYLDSLLARSVHALELSNALLQSTMNTQSSVSALIAREDQLDSHAQFLTGQLHASDERRAWVDDLTRQLDPGLSQSLPDAAGGFLAGGSGALHQGDRPRSPPPRCMTVYADTTQDPDSILIPSTNGLRSAAQVHDLASRNHSRQSSISEDGWTPRRRSSGGLYGIATASSPQLSTPPRRSTGRKTLSSVHLPEPSSGYSSSVQSPNVQTRSPSSPNIQTHAPYVQAHSPNVQTTIHTSSNQYLSSPVRPILSLSAEPSTPAYNLLSAIATRTPGTDSESEGRRLPDRTRLTSDSRTRLTPSNSQTRLASNSQTRLAPPSRQDSHTQRQDTTRLTVDARVPRLESQISPGLDKRPRHLSENDMGTARAKAGWVAPMMLAGQKRGDAGGEEDASGLKRSHSARATRSGASSRNNSKPPTPSRTSTNSQARSPVSSPHRTGSTTSSNPAVSPNRPVRHPFLGRRRSISTEDERGLQRYRSADALRKILDDAAAKRRFEEQERLAAQQDESGSGRPDEDERGRKPLPRPTWSVIPRRGTTVAVETVAPIGTVSIEGMMGGGGGARAVRGEGPVDPLVLPGEFWGPVSAEPRSMRQDTLTRRDTLVARRDTLTPARQDTVTPARQDTLTPDSPTRQRSQSMGPVTRFSSLLPKISVFGMTGVGEPPPTVDKGKGKAEDMPRAKAEDVLRSNAEDILTAKTDDKSKTDDLSKTPVAGPSFKPGHAARLSLQLNGAFIDPDAEGTTSESETESQPSQASLPLPPRLFIDSTDSITRRPSSLRLPGSPRPSLKQPGSGASTPRSVTFSPLPPKHVPSGGRPLSEAKTRRKRKEKERDSEKPGWFASWFGPLPSSSGKYGVSSRRGWDSPRSMDDWQM</sequence>
<feature type="compositionally biased region" description="Polar residues" evidence="1">
    <location>
        <begin position="296"/>
        <end position="310"/>
    </location>
</feature>
<feature type="compositionally biased region" description="Low complexity" evidence="1">
    <location>
        <begin position="493"/>
        <end position="504"/>
    </location>
</feature>
<dbReference type="AlphaFoldDB" id="A0A8H3C7G2"/>
<feature type="compositionally biased region" description="Polar residues" evidence="1">
    <location>
        <begin position="700"/>
        <end position="734"/>
    </location>
</feature>
<feature type="region of interest" description="Disordered" evidence="1">
    <location>
        <begin position="163"/>
        <end position="195"/>
    </location>
</feature>
<dbReference type="EMBL" id="CAJMXA010002174">
    <property type="protein sequence ID" value="CAE6477201.1"/>
    <property type="molecule type" value="Genomic_DNA"/>
</dbReference>
<feature type="region of interest" description="Disordered" evidence="1">
    <location>
        <begin position="472"/>
        <end position="562"/>
    </location>
</feature>
<feature type="compositionally biased region" description="Low complexity" evidence="1">
    <location>
        <begin position="286"/>
        <end position="295"/>
    </location>
</feature>
<feature type="compositionally biased region" description="Basic and acidic residues" evidence="1">
    <location>
        <begin position="785"/>
        <end position="796"/>
    </location>
</feature>
<feature type="region of interest" description="Disordered" evidence="1">
    <location>
        <begin position="225"/>
        <end position="311"/>
    </location>
</feature>
<feature type="compositionally biased region" description="Basic and acidic residues" evidence="1">
    <location>
        <begin position="756"/>
        <end position="778"/>
    </location>
</feature>
<evidence type="ECO:0000313" key="3">
    <source>
        <dbReference type="Proteomes" id="UP000663853"/>
    </source>
</evidence>
<comment type="caution">
    <text evidence="2">The sequence shown here is derived from an EMBL/GenBank/DDBJ whole genome shotgun (WGS) entry which is preliminary data.</text>
</comment>
<accession>A0A8H3C7G2</accession>
<feature type="compositionally biased region" description="Polar residues" evidence="1">
    <location>
        <begin position="880"/>
        <end position="890"/>
    </location>
</feature>
<feature type="region of interest" description="Disordered" evidence="1">
    <location>
        <begin position="25"/>
        <end position="57"/>
    </location>
</feature>
<proteinExistence type="predicted"/>
<feature type="compositionally biased region" description="Low complexity" evidence="1">
    <location>
        <begin position="860"/>
        <end position="875"/>
    </location>
</feature>
<feature type="region of interest" description="Disordered" evidence="1">
    <location>
        <begin position="674"/>
        <end position="960"/>
    </location>
</feature>
<feature type="compositionally biased region" description="Basic and acidic residues" evidence="1">
    <location>
        <begin position="947"/>
        <end position="960"/>
    </location>
</feature>
<feature type="region of interest" description="Disordered" evidence="1">
    <location>
        <begin position="360"/>
        <end position="450"/>
    </location>
</feature>
<feature type="compositionally biased region" description="Polar residues" evidence="1">
    <location>
        <begin position="258"/>
        <end position="279"/>
    </location>
</feature>
<feature type="compositionally biased region" description="Basic and acidic residues" evidence="1">
    <location>
        <begin position="441"/>
        <end position="450"/>
    </location>
</feature>
<dbReference type="Proteomes" id="UP000663853">
    <property type="component" value="Unassembled WGS sequence"/>
</dbReference>
<name>A0A8H3C7G2_9AGAM</name>
<feature type="compositionally biased region" description="Low complexity" evidence="1">
    <location>
        <begin position="829"/>
        <end position="844"/>
    </location>
</feature>
<feature type="region of interest" description="Disordered" evidence="1">
    <location>
        <begin position="586"/>
        <end position="624"/>
    </location>
</feature>
<feature type="compositionally biased region" description="Polar residues" evidence="1">
    <location>
        <begin position="391"/>
        <end position="405"/>
    </location>
</feature>
<evidence type="ECO:0000313" key="2">
    <source>
        <dbReference type="EMBL" id="CAE6477201.1"/>
    </source>
</evidence>
<feature type="compositionally biased region" description="Basic and acidic residues" evidence="1">
    <location>
        <begin position="370"/>
        <end position="387"/>
    </location>
</feature>
<feature type="compositionally biased region" description="Basic and acidic residues" evidence="1">
    <location>
        <begin position="412"/>
        <end position="421"/>
    </location>
</feature>